<evidence type="ECO:0000313" key="6">
    <source>
        <dbReference type="EMBL" id="CPR17554.1"/>
    </source>
</evidence>
<evidence type="ECO:0000259" key="4">
    <source>
        <dbReference type="Pfam" id="PF20436"/>
    </source>
</evidence>
<dbReference type="InterPro" id="IPR027417">
    <property type="entry name" value="P-loop_NTPase"/>
</dbReference>
<dbReference type="Proteomes" id="UP000033187">
    <property type="component" value="Chromosome 1"/>
</dbReference>
<feature type="coiled-coil region" evidence="1">
    <location>
        <begin position="246"/>
        <end position="273"/>
    </location>
</feature>
<dbReference type="Pfam" id="PF20436">
    <property type="entry name" value="LonB_AAA-LID"/>
    <property type="match status" value="1"/>
</dbReference>
<evidence type="ECO:0000256" key="1">
    <source>
        <dbReference type="SAM" id="Coils"/>
    </source>
</evidence>
<sequence>MFFKRERKDKLKVVEAATPPPAPPPAPQERSEQRSQIASVHRLPAIRPATASAADLRRTTNPQTLGFKTTSELEPPVGLLGQDQALQAIAIGASIKTRGHNIVVTGAESLADVAAIRAQIQTIAAKRPPPSDWVYVANFADGQAPTALQLPAGLGSVLATSVNDAMSEMGSAILSALRGDSYQARWRAIDAEFQARHQAGLEALARTADSHSIALLRTPMGYAVAPAHDGSVVLQETFSNMPPTMQADVRAHITALEADLAELLEKAPQIDRQRRARLTKLNREVIASIVRAALSEPRELFAEHPEVLEFFSGVEADVVANANHFLPTIDLTDILDADLSNSIDEARFDRYRVNVFVSWASDANAAPVVQEPAPNATSLFGSEIASGTLAPHMLLVPGALHYANGGFLLLDARALTASGQAWPGLLAALQAGAVCSALAGDGSSSSTLAPAIPLDVKVVLLSDAEHLAQILSVDPRFAELFNVRVAFADVVERTPETERAMARTIAGLIGREAVEPLEPGAVAELIELSSRNARDAGLLSLCVRDFASILHHANARRAAASRKLISRDDIVEARAAQGSSSGSARKTASFPEPAAIGSVVGLKSDGAGPRLQRVSARVLPAFARADTLDVKVLTGVSGTREAGKVIAYLASEFGHRHRIALSALIDGESASCEEESCAELVAVLAAIGEWTLSSSIAIAGTFDPSGHVRPTGDVSTAIEEFFDVCRAAGFNSDAGVVIPKANLSGLMLRKDIVDAVEAGTFAVWPAATVTECVATITGLSAGYRETDGGFAEGDAYRHIDDQLQQLNQRTKSQFAVPPVETEPRP</sequence>
<dbReference type="Gene3D" id="1.10.8.60">
    <property type="match status" value="1"/>
</dbReference>
<evidence type="ECO:0000259" key="5">
    <source>
        <dbReference type="Pfam" id="PF20437"/>
    </source>
</evidence>
<dbReference type="KEGG" id="fil:BN1229_v1_1310"/>
<dbReference type="InterPro" id="IPR046843">
    <property type="entry name" value="LonB_AAA-LID"/>
</dbReference>
<proteinExistence type="predicted"/>
<dbReference type="InterPro" id="IPR041699">
    <property type="entry name" value="AAA_32"/>
</dbReference>
<keyword evidence="1" id="KW-0175">Coiled coil</keyword>
<dbReference type="InterPro" id="IPR014721">
    <property type="entry name" value="Ribsml_uS5_D2-typ_fold_subgr"/>
</dbReference>
<feature type="compositionally biased region" description="Pro residues" evidence="2">
    <location>
        <begin position="18"/>
        <end position="27"/>
    </location>
</feature>
<feature type="region of interest" description="Disordered" evidence="2">
    <location>
        <begin position="1"/>
        <end position="71"/>
    </location>
</feature>
<dbReference type="SUPFAM" id="SSF54211">
    <property type="entry name" value="Ribosomal protein S5 domain 2-like"/>
    <property type="match status" value="1"/>
</dbReference>
<dbReference type="KEGG" id="fiy:BN1229_v1_1309"/>
<dbReference type="InterPro" id="IPR020568">
    <property type="entry name" value="Ribosomal_Su5_D2-typ_SF"/>
</dbReference>
<protein>
    <submittedName>
        <fullName evidence="6">Putative ATP-dependent peptidase</fullName>
    </submittedName>
</protein>
<keyword evidence="7" id="KW-1185">Reference proteome</keyword>
<dbReference type="Gene3D" id="3.40.50.300">
    <property type="entry name" value="P-loop containing nucleotide triphosphate hydrolases"/>
    <property type="match status" value="2"/>
</dbReference>
<dbReference type="InterPro" id="IPR046844">
    <property type="entry name" value="Lon-like_helical"/>
</dbReference>
<reference evidence="7" key="1">
    <citation type="submission" date="2015-02" db="EMBL/GenBank/DDBJ databases">
        <authorList>
            <person name="Chooi Y.-H."/>
        </authorList>
    </citation>
    <scope>NUCLEOTIDE SEQUENCE [LARGE SCALE GENOMIC DNA]</scope>
    <source>
        <strain evidence="7">strain Y</strain>
    </source>
</reference>
<feature type="compositionally biased region" description="Polar residues" evidence="2">
    <location>
        <begin position="59"/>
        <end position="71"/>
    </location>
</feature>
<dbReference type="Pfam" id="PF13654">
    <property type="entry name" value="AAA_32"/>
    <property type="match status" value="1"/>
</dbReference>
<feature type="domain" description="Lon-like helical" evidence="5">
    <location>
        <begin position="132"/>
        <end position="162"/>
    </location>
</feature>
<feature type="domain" description="LonB AAA+ ATPase LID" evidence="4">
    <location>
        <begin position="516"/>
        <end position="577"/>
    </location>
</feature>
<evidence type="ECO:0000313" key="7">
    <source>
        <dbReference type="Proteomes" id="UP000033187"/>
    </source>
</evidence>
<evidence type="ECO:0000256" key="2">
    <source>
        <dbReference type="SAM" id="MobiDB-lite"/>
    </source>
</evidence>
<feature type="domain" description="Lon protease AAA" evidence="3">
    <location>
        <begin position="365"/>
        <end position="487"/>
    </location>
</feature>
<gene>
    <name evidence="6" type="ORF">YBN1229_v1_1309</name>
</gene>
<dbReference type="Pfam" id="PF20437">
    <property type="entry name" value="LonC_helical"/>
    <property type="match status" value="1"/>
</dbReference>
<dbReference type="Gene3D" id="3.30.230.10">
    <property type="match status" value="1"/>
</dbReference>
<organism evidence="6 7">
    <name type="scientific">Candidatus Filomicrobium marinum</name>
    <dbReference type="NCBI Taxonomy" id="1608628"/>
    <lineage>
        <taxon>Bacteria</taxon>
        <taxon>Pseudomonadati</taxon>
        <taxon>Pseudomonadota</taxon>
        <taxon>Alphaproteobacteria</taxon>
        <taxon>Hyphomicrobiales</taxon>
        <taxon>Hyphomicrobiaceae</taxon>
        <taxon>Filomicrobium</taxon>
    </lineage>
</organism>
<dbReference type="EMBL" id="LN829119">
    <property type="protein sequence ID" value="CPR17554.1"/>
    <property type="molecule type" value="Genomic_DNA"/>
</dbReference>
<dbReference type="AlphaFoldDB" id="A0A0D6JD96"/>
<feature type="compositionally biased region" description="Basic and acidic residues" evidence="2">
    <location>
        <begin position="1"/>
        <end position="13"/>
    </location>
</feature>
<dbReference type="RefSeq" id="WP_046477372.1">
    <property type="nucleotide sequence ID" value="NZ_LN829118.1"/>
</dbReference>
<accession>A0A0D6JD96</accession>
<evidence type="ECO:0000259" key="3">
    <source>
        <dbReference type="Pfam" id="PF13654"/>
    </source>
</evidence>
<name>A0A0D6JD96_9HYPH</name>
<dbReference type="OrthoDB" id="9758568at2"/>